<name>A0A9N7YH67_PLEPL</name>
<organism evidence="1 2">
    <name type="scientific">Pleuronectes platessa</name>
    <name type="common">European plaice</name>
    <dbReference type="NCBI Taxonomy" id="8262"/>
    <lineage>
        <taxon>Eukaryota</taxon>
        <taxon>Metazoa</taxon>
        <taxon>Chordata</taxon>
        <taxon>Craniata</taxon>
        <taxon>Vertebrata</taxon>
        <taxon>Euteleostomi</taxon>
        <taxon>Actinopterygii</taxon>
        <taxon>Neopterygii</taxon>
        <taxon>Teleostei</taxon>
        <taxon>Neoteleostei</taxon>
        <taxon>Acanthomorphata</taxon>
        <taxon>Carangaria</taxon>
        <taxon>Pleuronectiformes</taxon>
        <taxon>Pleuronectoidei</taxon>
        <taxon>Pleuronectidae</taxon>
        <taxon>Pleuronectes</taxon>
    </lineage>
</organism>
<sequence length="73" mass="8470">MYQCGFNLESPLQYTSLKVILTLCTLFGQKEAPFCCCSRLDDPIYTFITQYAAGIPNRERHCGWKEDRNPMKN</sequence>
<comment type="caution">
    <text evidence="1">The sequence shown here is derived from an EMBL/GenBank/DDBJ whole genome shotgun (WGS) entry which is preliminary data.</text>
</comment>
<protein>
    <submittedName>
        <fullName evidence="1">Uncharacterized protein</fullName>
    </submittedName>
</protein>
<reference evidence="1" key="1">
    <citation type="submission" date="2020-03" db="EMBL/GenBank/DDBJ databases">
        <authorList>
            <person name="Weist P."/>
        </authorList>
    </citation>
    <scope>NUCLEOTIDE SEQUENCE</scope>
</reference>
<accession>A0A9N7YH67</accession>
<keyword evidence="2" id="KW-1185">Reference proteome</keyword>
<dbReference type="EMBL" id="CADEAL010001335">
    <property type="protein sequence ID" value="CAB1431340.1"/>
    <property type="molecule type" value="Genomic_DNA"/>
</dbReference>
<evidence type="ECO:0000313" key="1">
    <source>
        <dbReference type="EMBL" id="CAB1431340.1"/>
    </source>
</evidence>
<gene>
    <name evidence="1" type="ORF">PLEPLA_LOCUS19385</name>
</gene>
<evidence type="ECO:0000313" key="2">
    <source>
        <dbReference type="Proteomes" id="UP001153269"/>
    </source>
</evidence>
<proteinExistence type="predicted"/>
<dbReference type="Proteomes" id="UP001153269">
    <property type="component" value="Unassembled WGS sequence"/>
</dbReference>
<dbReference type="AlphaFoldDB" id="A0A9N7YH67"/>